<accession>A0A0G2J8K7</accession>
<dbReference type="Proteomes" id="UP000034164">
    <property type="component" value="Unassembled WGS sequence"/>
</dbReference>
<name>A0A0G2J8K7_9EURO</name>
<dbReference type="VEuPathDB" id="FungiDB:EMCG_03196"/>
<dbReference type="AlphaFoldDB" id="A0A0G2J8K7"/>
<organism evidence="1 2">
    <name type="scientific">[Emmonsia] crescens</name>
    <dbReference type="NCBI Taxonomy" id="73230"/>
    <lineage>
        <taxon>Eukaryota</taxon>
        <taxon>Fungi</taxon>
        <taxon>Dikarya</taxon>
        <taxon>Ascomycota</taxon>
        <taxon>Pezizomycotina</taxon>
        <taxon>Eurotiomycetes</taxon>
        <taxon>Eurotiomycetidae</taxon>
        <taxon>Onygenales</taxon>
        <taxon>Ajellomycetaceae</taxon>
        <taxon>Emergomyces</taxon>
    </lineage>
</organism>
<proteinExistence type="predicted"/>
<evidence type="ECO:0000313" key="1">
    <source>
        <dbReference type="EMBL" id="KKZ62401.1"/>
    </source>
</evidence>
<sequence>MTGTVTEDILKNRWTKLAAPSESFKYDLGKYIWAEPSERRLFCFECENIDFQNEEGGRIWSTKGSGEILLPANVGVYIVRGKWKIE</sequence>
<protein>
    <submittedName>
        <fullName evidence="1">Uncharacterized protein</fullName>
    </submittedName>
</protein>
<reference evidence="2" key="1">
    <citation type="journal article" date="2015" name="PLoS Genet.">
        <title>The dynamic genome and transcriptome of the human fungal pathogen Blastomyces and close relative Emmonsia.</title>
        <authorList>
            <person name="Munoz J.F."/>
            <person name="Gauthier G.M."/>
            <person name="Desjardins C.A."/>
            <person name="Gallo J.E."/>
            <person name="Holder J."/>
            <person name="Sullivan T.D."/>
            <person name="Marty A.J."/>
            <person name="Carmen J.C."/>
            <person name="Chen Z."/>
            <person name="Ding L."/>
            <person name="Gujja S."/>
            <person name="Magrini V."/>
            <person name="Misas E."/>
            <person name="Mitreva M."/>
            <person name="Priest M."/>
            <person name="Saif S."/>
            <person name="Whiston E.A."/>
            <person name="Young S."/>
            <person name="Zeng Q."/>
            <person name="Goldman W.E."/>
            <person name="Mardis E.R."/>
            <person name="Taylor J.W."/>
            <person name="McEwen J.G."/>
            <person name="Clay O.K."/>
            <person name="Klein B.S."/>
            <person name="Cuomo C.A."/>
        </authorList>
    </citation>
    <scope>NUCLEOTIDE SEQUENCE [LARGE SCALE GENOMIC DNA]</scope>
    <source>
        <strain evidence="2">UAMH 3008</strain>
    </source>
</reference>
<evidence type="ECO:0000313" key="2">
    <source>
        <dbReference type="Proteomes" id="UP000034164"/>
    </source>
</evidence>
<comment type="caution">
    <text evidence="1">The sequence shown here is derived from an EMBL/GenBank/DDBJ whole genome shotgun (WGS) entry which is preliminary data.</text>
</comment>
<dbReference type="OrthoDB" id="3783360at2759"/>
<dbReference type="EMBL" id="LCZI01001108">
    <property type="protein sequence ID" value="KKZ62401.1"/>
    <property type="molecule type" value="Genomic_DNA"/>
</dbReference>
<gene>
    <name evidence="1" type="ORF">EMCG_03196</name>
</gene>